<evidence type="ECO:0000256" key="4">
    <source>
        <dbReference type="ARBA" id="ARBA00023136"/>
    </source>
</evidence>
<evidence type="ECO:0000313" key="8">
    <source>
        <dbReference type="Proteomes" id="UP000005018"/>
    </source>
</evidence>
<keyword evidence="8" id="KW-1185">Reference proteome</keyword>
<feature type="transmembrane region" description="Helical" evidence="6">
    <location>
        <begin position="292"/>
        <end position="314"/>
    </location>
</feature>
<dbReference type="AlphaFoldDB" id="H8X7V8"/>
<feature type="compositionally biased region" description="Basic residues" evidence="5">
    <location>
        <begin position="190"/>
        <end position="200"/>
    </location>
</feature>
<keyword evidence="3 6" id="KW-1133">Transmembrane helix</keyword>
<accession>H8X7V8</accession>
<feature type="compositionally biased region" description="Low complexity" evidence="5">
    <location>
        <begin position="201"/>
        <end position="211"/>
    </location>
</feature>
<feature type="transmembrane region" description="Helical" evidence="6">
    <location>
        <begin position="320"/>
        <end position="341"/>
    </location>
</feature>
<dbReference type="EMBL" id="HE681723">
    <property type="protein sequence ID" value="CCG23894.1"/>
    <property type="molecule type" value="Genomic_DNA"/>
</dbReference>
<feature type="transmembrane region" description="Helical" evidence="6">
    <location>
        <begin position="362"/>
        <end position="384"/>
    </location>
</feature>
<dbReference type="eggNOG" id="ENOG502QV77">
    <property type="taxonomic scope" value="Eukaryota"/>
</dbReference>
<dbReference type="GO" id="GO:0016020">
    <property type="term" value="C:membrane"/>
    <property type="evidence" value="ECO:0007669"/>
    <property type="project" value="UniProtKB-SubCell"/>
</dbReference>
<dbReference type="Proteomes" id="UP000005018">
    <property type="component" value="Chromosome 5"/>
</dbReference>
<dbReference type="InterPro" id="IPR027469">
    <property type="entry name" value="Cation_efflux_TMD_sf"/>
</dbReference>
<feature type="compositionally biased region" description="Basic and acidic residues" evidence="5">
    <location>
        <begin position="47"/>
        <end position="60"/>
    </location>
</feature>
<evidence type="ECO:0000256" key="5">
    <source>
        <dbReference type="SAM" id="MobiDB-lite"/>
    </source>
</evidence>
<evidence type="ECO:0000256" key="2">
    <source>
        <dbReference type="ARBA" id="ARBA00022692"/>
    </source>
</evidence>
<feature type="transmembrane region" description="Helical" evidence="6">
    <location>
        <begin position="523"/>
        <end position="548"/>
    </location>
</feature>
<keyword evidence="2 6" id="KW-0812">Transmembrane</keyword>
<reference evidence="7 8" key="1">
    <citation type="journal article" date="2012" name="PLoS ONE">
        <title>Sequence and analysis of the genome of the pathogenic yeast Candida orthopsilosis.</title>
        <authorList>
            <person name="Riccombeni A."/>
            <person name="Vidanes G."/>
            <person name="Proux-Wera E."/>
            <person name="Wolfe K.H."/>
            <person name="Butler G."/>
        </authorList>
    </citation>
    <scope>NUCLEOTIDE SEQUENCE [LARGE SCALE GENOMIC DNA]</scope>
    <source>
        <strain evidence="7 8">Co 90-125</strain>
    </source>
</reference>
<feature type="transmembrane region" description="Helical" evidence="6">
    <location>
        <begin position="492"/>
        <end position="511"/>
    </location>
</feature>
<organism evidence="7 8">
    <name type="scientific">Candida orthopsilosis (strain 90-125)</name>
    <name type="common">Yeast</name>
    <dbReference type="NCBI Taxonomy" id="1136231"/>
    <lineage>
        <taxon>Eukaryota</taxon>
        <taxon>Fungi</taxon>
        <taxon>Dikarya</taxon>
        <taxon>Ascomycota</taxon>
        <taxon>Saccharomycotina</taxon>
        <taxon>Pichiomycetes</taxon>
        <taxon>Debaryomycetaceae</taxon>
        <taxon>Candida/Lodderomyces clade</taxon>
        <taxon>Candida</taxon>
    </lineage>
</organism>
<feature type="compositionally biased region" description="Polar residues" evidence="5">
    <location>
        <begin position="65"/>
        <end position="114"/>
    </location>
</feature>
<dbReference type="KEGG" id="cot:CORT_0E03050"/>
<name>H8X7V8_CANO9</name>
<gene>
    <name evidence="7" type="ORF">CORT_0E03050</name>
</gene>
<proteinExistence type="predicted"/>
<sequence length="645" mass="72967">MKMSREQEFDEVSSVASEVGETVQPQEIPTIIESKHSEPSIETQTDDDIHQNKQSEKARDLSFLASANFSTDSLNDSPQDTTFQFGNTQMSPSPRRYSNSSLNKSPRLSYSGQQIRSRPLSAFLLDSGNSISEDGNPLPFENSPRSRDSFTFGLNSNQIPFFDRGSQSQSNYTSNIRPPSPTRSTSPVRTSRHYRSKSPVRRSSSPKKSNPFNFQPQEIMLNHNGSNQSLQVKPAHRKGHKYKHSSVSMNLFQEPPPMSANEQQLKAIPDSYPVPNYKEALASVSKQQKSRLIWALGHFSLSIVIFVIGFKYGFSSLATLAHLVFYDSLGSLFIVLVDIMSNFEVWNSSSIAYPFGLERIEVLVGFALSASLLMLSFDLFSHFVEEFILSLISHDEHSDHEHLSHHVHEGHGNTTTNILPYEMILIFTLAVSLVSSNFILAYDRINEMLNSPENVPAKTSVAPIVVSLENENTLGQRVLKILEVWRNYPTHMITVTYAIFLIVLPSIPQAFVKELAYDVNKCATILVACLLFYNGLNLVKSLGGILLCSFPYSNYEYSVLKSKIKQDVLSLECFRDGFLIDKLFITKFNYQLYIIGVSISMKGADSDEEVRMRFEVNRIIRKEMLVLDNNKREHELEVTIDINRF</sequence>
<evidence type="ECO:0000313" key="7">
    <source>
        <dbReference type="EMBL" id="CCG23894.1"/>
    </source>
</evidence>
<protein>
    <submittedName>
        <fullName evidence="7">Zrg17 protein</fullName>
    </submittedName>
</protein>
<dbReference type="GeneID" id="14540845"/>
<evidence type="ECO:0000256" key="3">
    <source>
        <dbReference type="ARBA" id="ARBA00022989"/>
    </source>
</evidence>
<feature type="compositionally biased region" description="Polar residues" evidence="5">
    <location>
        <begin position="152"/>
        <end position="176"/>
    </location>
</feature>
<feature type="transmembrane region" description="Helical" evidence="6">
    <location>
        <begin position="423"/>
        <end position="442"/>
    </location>
</feature>
<dbReference type="RefSeq" id="XP_003870025.1">
    <property type="nucleotide sequence ID" value="XM_003869976.1"/>
</dbReference>
<keyword evidence="4 6" id="KW-0472">Membrane</keyword>
<feature type="region of interest" description="Disordered" evidence="5">
    <location>
        <begin position="134"/>
        <end position="214"/>
    </location>
</feature>
<feature type="region of interest" description="Disordered" evidence="5">
    <location>
        <begin position="1"/>
        <end position="114"/>
    </location>
</feature>
<evidence type="ECO:0000256" key="6">
    <source>
        <dbReference type="SAM" id="Phobius"/>
    </source>
</evidence>
<dbReference type="Gene3D" id="1.20.1510.10">
    <property type="entry name" value="Cation efflux protein transmembrane domain"/>
    <property type="match status" value="1"/>
</dbReference>
<dbReference type="HOGENOM" id="CLU_024994_1_1_1"/>
<dbReference type="OrthoDB" id="5382797at2759"/>
<evidence type="ECO:0000256" key="1">
    <source>
        <dbReference type="ARBA" id="ARBA00004141"/>
    </source>
</evidence>
<comment type="subcellular location">
    <subcellularLocation>
        <location evidence="1">Membrane</location>
        <topology evidence="1">Multi-pass membrane protein</topology>
    </subcellularLocation>
</comment>